<dbReference type="InterPro" id="IPR018982">
    <property type="entry name" value="RQC_domain"/>
</dbReference>
<organism evidence="21 22">
    <name type="scientific">Rhodocytophaga aerolata</name>
    <dbReference type="NCBI Taxonomy" id="455078"/>
    <lineage>
        <taxon>Bacteria</taxon>
        <taxon>Pseudomonadati</taxon>
        <taxon>Bacteroidota</taxon>
        <taxon>Cytophagia</taxon>
        <taxon>Cytophagales</taxon>
        <taxon>Rhodocytophagaceae</taxon>
        <taxon>Rhodocytophaga</taxon>
    </lineage>
</organism>
<dbReference type="PANTHER" id="PTHR13710">
    <property type="entry name" value="DNA HELICASE RECQ FAMILY MEMBER"/>
    <property type="match status" value="1"/>
</dbReference>
<evidence type="ECO:0000256" key="10">
    <source>
        <dbReference type="ARBA" id="ARBA00022840"/>
    </source>
</evidence>
<dbReference type="CDD" id="cd18794">
    <property type="entry name" value="SF2_C_RecQ"/>
    <property type="match status" value="1"/>
</dbReference>
<evidence type="ECO:0000256" key="11">
    <source>
        <dbReference type="ARBA" id="ARBA00023125"/>
    </source>
</evidence>
<feature type="domain" description="Helicase ATP-binding" evidence="19">
    <location>
        <begin position="28"/>
        <end position="196"/>
    </location>
</feature>
<evidence type="ECO:0000256" key="4">
    <source>
        <dbReference type="ARBA" id="ARBA00022723"/>
    </source>
</evidence>
<keyword evidence="7 21" id="KW-0378">Hydrolase</keyword>
<dbReference type="InterPro" id="IPR011545">
    <property type="entry name" value="DEAD/DEAH_box_helicase_dom"/>
</dbReference>
<dbReference type="PROSITE" id="PS50967">
    <property type="entry name" value="HRDC"/>
    <property type="match status" value="1"/>
</dbReference>
<evidence type="ECO:0000256" key="2">
    <source>
        <dbReference type="ARBA" id="ARBA00001947"/>
    </source>
</evidence>
<dbReference type="SMART" id="SM00490">
    <property type="entry name" value="HELICc"/>
    <property type="match status" value="1"/>
</dbReference>
<evidence type="ECO:0000256" key="8">
    <source>
        <dbReference type="ARBA" id="ARBA00022806"/>
    </source>
</evidence>
<dbReference type="InterPro" id="IPR044876">
    <property type="entry name" value="HRDC_dom_sf"/>
</dbReference>
<dbReference type="InterPro" id="IPR001763">
    <property type="entry name" value="Rhodanese-like_dom"/>
</dbReference>
<dbReference type="PROSITE" id="PS51194">
    <property type="entry name" value="HELICASE_CTER"/>
    <property type="match status" value="1"/>
</dbReference>
<dbReference type="InterPro" id="IPR036390">
    <property type="entry name" value="WH_DNA-bd_sf"/>
</dbReference>
<keyword evidence="11" id="KW-0238">DNA-binding</keyword>
<dbReference type="InterPro" id="IPR014001">
    <property type="entry name" value="Helicase_ATP-bd"/>
</dbReference>
<feature type="domain" description="Rhodanese" evidence="17">
    <location>
        <begin position="213"/>
        <end position="275"/>
    </location>
</feature>
<keyword evidence="8 21" id="KW-0347">Helicase</keyword>
<keyword evidence="14" id="KW-0413">Isomerase</keyword>
<comment type="caution">
    <text evidence="21">The sequence shown here is derived from an EMBL/GenBank/DDBJ whole genome shotgun (WGS) entry which is preliminary data.</text>
</comment>
<dbReference type="InterPro" id="IPR004589">
    <property type="entry name" value="DNA_helicase_ATP-dep_RecQ"/>
</dbReference>
<dbReference type="SMART" id="SM00341">
    <property type="entry name" value="HRDC"/>
    <property type="match status" value="1"/>
</dbReference>
<evidence type="ECO:0000256" key="14">
    <source>
        <dbReference type="ARBA" id="ARBA00023235"/>
    </source>
</evidence>
<feature type="domain" description="HRDC" evidence="18">
    <location>
        <begin position="527"/>
        <end position="607"/>
    </location>
</feature>
<dbReference type="Pfam" id="PF00270">
    <property type="entry name" value="DEAD"/>
    <property type="match status" value="1"/>
</dbReference>
<gene>
    <name evidence="21" type="primary">recQ</name>
    <name evidence="21" type="ORF">Q0590_20635</name>
</gene>
<dbReference type="GO" id="GO:0003678">
    <property type="term" value="F:DNA helicase activity"/>
    <property type="evidence" value="ECO:0007669"/>
    <property type="project" value="UniProtKB-EC"/>
</dbReference>
<dbReference type="Pfam" id="PF00570">
    <property type="entry name" value="HRDC"/>
    <property type="match status" value="1"/>
</dbReference>
<dbReference type="Pfam" id="PF16124">
    <property type="entry name" value="RecQ_Zn_bind"/>
    <property type="match status" value="1"/>
</dbReference>
<proteinExistence type="inferred from homology"/>
<dbReference type="EC" id="5.6.2.4" evidence="16"/>
<reference evidence="21" key="1">
    <citation type="submission" date="2023-07" db="EMBL/GenBank/DDBJ databases">
        <title>The genome sequence of Rhodocytophaga aerolata KACC 12507.</title>
        <authorList>
            <person name="Zhang X."/>
        </authorList>
    </citation>
    <scope>NUCLEOTIDE SEQUENCE</scope>
    <source>
        <strain evidence="21">KACC 12507</strain>
    </source>
</reference>
<protein>
    <recommendedName>
        <fullName evidence="16">DNA helicase RecQ</fullName>
        <ecNumber evidence="16">5.6.2.4</ecNumber>
    </recommendedName>
</protein>
<dbReference type="EMBL" id="JAUKPO010000013">
    <property type="protein sequence ID" value="MDO1448696.1"/>
    <property type="molecule type" value="Genomic_DNA"/>
</dbReference>
<keyword evidence="10" id="KW-0067">ATP-binding</keyword>
<dbReference type="InterPro" id="IPR027417">
    <property type="entry name" value="P-loop_NTPase"/>
</dbReference>
<keyword evidence="5" id="KW-0547">Nucleotide-binding</keyword>
<dbReference type="Pfam" id="PF09382">
    <property type="entry name" value="RQC"/>
    <property type="match status" value="1"/>
</dbReference>
<evidence type="ECO:0000256" key="16">
    <source>
        <dbReference type="NCBIfam" id="TIGR01389"/>
    </source>
</evidence>
<dbReference type="SMART" id="SM00487">
    <property type="entry name" value="DEXDc"/>
    <property type="match status" value="1"/>
</dbReference>
<dbReference type="InterPro" id="IPR010997">
    <property type="entry name" value="HRDC-like_sf"/>
</dbReference>
<keyword evidence="4" id="KW-0479">Metal-binding</keyword>
<dbReference type="Gene3D" id="1.10.10.10">
    <property type="entry name" value="Winged helix-like DNA-binding domain superfamily/Winged helix DNA-binding domain"/>
    <property type="match status" value="1"/>
</dbReference>
<evidence type="ECO:0000256" key="1">
    <source>
        <dbReference type="ARBA" id="ARBA00001946"/>
    </source>
</evidence>
<evidence type="ECO:0000256" key="15">
    <source>
        <dbReference type="ARBA" id="ARBA00034617"/>
    </source>
</evidence>
<keyword evidence="6" id="KW-0227">DNA damage</keyword>
<dbReference type="RefSeq" id="WP_302039496.1">
    <property type="nucleotide sequence ID" value="NZ_JAUKPO010000013.1"/>
</dbReference>
<keyword evidence="13" id="KW-0234">DNA repair</keyword>
<dbReference type="GO" id="GO:0016787">
    <property type="term" value="F:hydrolase activity"/>
    <property type="evidence" value="ECO:0007669"/>
    <property type="project" value="UniProtKB-KW"/>
</dbReference>
<dbReference type="SUPFAM" id="SSF52540">
    <property type="entry name" value="P-loop containing nucleoside triphosphate hydrolases"/>
    <property type="match status" value="1"/>
</dbReference>
<evidence type="ECO:0000256" key="3">
    <source>
        <dbReference type="ARBA" id="ARBA00005446"/>
    </source>
</evidence>
<evidence type="ECO:0000256" key="5">
    <source>
        <dbReference type="ARBA" id="ARBA00022741"/>
    </source>
</evidence>
<evidence type="ECO:0000313" key="21">
    <source>
        <dbReference type="EMBL" id="MDO1448696.1"/>
    </source>
</evidence>
<comment type="cofactor">
    <cofactor evidence="2">
        <name>Zn(2+)</name>
        <dbReference type="ChEBI" id="CHEBI:29105"/>
    </cofactor>
</comment>
<dbReference type="PROSITE" id="PS51192">
    <property type="entry name" value="HELICASE_ATP_BIND_1"/>
    <property type="match status" value="1"/>
</dbReference>
<comment type="catalytic activity">
    <reaction evidence="15">
        <text>Couples ATP hydrolysis with the unwinding of duplex DNA by translocating in the 3'-5' direction.</text>
        <dbReference type="EC" id="5.6.2.4"/>
    </reaction>
</comment>
<dbReference type="InterPro" id="IPR032284">
    <property type="entry name" value="RecQ_Zn-bd"/>
</dbReference>
<dbReference type="NCBIfam" id="TIGR01389">
    <property type="entry name" value="recQ"/>
    <property type="match status" value="1"/>
</dbReference>
<comment type="cofactor">
    <cofactor evidence="1">
        <name>Mg(2+)</name>
        <dbReference type="ChEBI" id="CHEBI:18420"/>
    </cofactor>
</comment>
<dbReference type="Pfam" id="PF14493">
    <property type="entry name" value="HTH_40"/>
    <property type="match status" value="1"/>
</dbReference>
<evidence type="ECO:0000259" key="20">
    <source>
        <dbReference type="PROSITE" id="PS51194"/>
    </source>
</evidence>
<evidence type="ECO:0000259" key="18">
    <source>
        <dbReference type="PROSITE" id="PS50967"/>
    </source>
</evidence>
<feature type="domain" description="Helicase C-terminal" evidence="20">
    <location>
        <begin position="217"/>
        <end position="374"/>
    </location>
</feature>
<comment type="similarity">
    <text evidence="3">Belongs to the helicase family. RecQ subfamily.</text>
</comment>
<keyword evidence="12" id="KW-0233">DNA recombination</keyword>
<evidence type="ECO:0000259" key="19">
    <source>
        <dbReference type="PROSITE" id="PS51192"/>
    </source>
</evidence>
<dbReference type="SUPFAM" id="SSF46785">
    <property type="entry name" value="Winged helix' DNA-binding domain"/>
    <property type="match status" value="1"/>
</dbReference>
<dbReference type="InterPro" id="IPR001650">
    <property type="entry name" value="Helicase_C-like"/>
</dbReference>
<dbReference type="InterPro" id="IPR006293">
    <property type="entry name" value="DNA_helicase_ATP-dep_RecQ_bac"/>
</dbReference>
<dbReference type="PANTHER" id="PTHR13710:SF105">
    <property type="entry name" value="ATP-DEPENDENT DNA HELICASE Q1"/>
    <property type="match status" value="1"/>
</dbReference>
<dbReference type="Proteomes" id="UP001168528">
    <property type="component" value="Unassembled WGS sequence"/>
</dbReference>
<dbReference type="InterPro" id="IPR029491">
    <property type="entry name" value="Helicase_HTH"/>
</dbReference>
<evidence type="ECO:0000256" key="9">
    <source>
        <dbReference type="ARBA" id="ARBA00022833"/>
    </source>
</evidence>
<keyword evidence="9" id="KW-0862">Zinc</keyword>
<dbReference type="PROSITE" id="PS50206">
    <property type="entry name" value="RHODANESE_3"/>
    <property type="match status" value="1"/>
</dbReference>
<dbReference type="SUPFAM" id="SSF47819">
    <property type="entry name" value="HRDC-like"/>
    <property type="match status" value="1"/>
</dbReference>
<evidence type="ECO:0000256" key="7">
    <source>
        <dbReference type="ARBA" id="ARBA00022801"/>
    </source>
</evidence>
<name>A0ABT8R9C7_9BACT</name>
<keyword evidence="22" id="KW-1185">Reference proteome</keyword>
<sequence length="716" mass="81596">MLDTHTPEYILKQYFGYDKFRPMQAEIIEQVLSGKDTLVLMPTGGGKSICYQVPAMLMPGIGIVVSPLIALMKDQVESLLTNGVPAAYLNSSQSTEEQIYIEDQCIKGNIKLLYISPEKLLSNGSKQFLKKLPINLFAIDEAHCISGWGHDFRTEYTQLHILKSDFPQVPLIALTATADKLIRQDILDQLRLPNASVFSSSFDRKNLSLTVRPGREKFTQLMDFLDAHAGEAGIVYCLSRNGCEELAEKLQRSGYKAGYYHAGMATKERSFVQEAFLKDDIQIICATIAFGMGIDKSNVRWVVHYNLPKNMESYYQEIGRAGRDGLPADTILFYSFRDIIAWREILTKTTDDEKRLELQLVRLERMQQYAEALLCRRKILLNYFSEHLSEDCHNCDICKNPRTRFDGTILAQKALSAVIRLNESVNMGTLIDVLRGSRNAEIMEKGYHTVKTYGAGADLKTNEWREYLQQMVNTGILEVAYQQKYALHKGVLSQKILNGSLQVLLVKAETYPITQTKPAEPKKSKAALLQDQLLERLKRVRKQIADAQNVPPYIVFNDNSLAEMANKRPGNKEQFAQISGVGAKKMELYGYAFLKEIKEFVLTQTQEGTKIKGSTYLLTYEMYQQGHTLEEIASLRNLNIVTIQSHIATLWEQEYDLDIFEFINPHEIKIIEQAIDKVGDSTKAKEVFELLQGKYDYFKIKLAGANFRRQRKNQLR</sequence>
<dbReference type="InterPro" id="IPR002121">
    <property type="entry name" value="HRDC_dom"/>
</dbReference>
<dbReference type="Pfam" id="PF00271">
    <property type="entry name" value="Helicase_C"/>
    <property type="match status" value="1"/>
</dbReference>
<dbReference type="Gene3D" id="3.40.50.300">
    <property type="entry name" value="P-loop containing nucleotide triphosphate hydrolases"/>
    <property type="match status" value="2"/>
</dbReference>
<evidence type="ECO:0000256" key="13">
    <source>
        <dbReference type="ARBA" id="ARBA00023204"/>
    </source>
</evidence>
<dbReference type="CDD" id="cd17920">
    <property type="entry name" value="DEXHc_RecQ"/>
    <property type="match status" value="1"/>
</dbReference>
<evidence type="ECO:0000256" key="12">
    <source>
        <dbReference type="ARBA" id="ARBA00023172"/>
    </source>
</evidence>
<accession>A0ABT8R9C7</accession>
<evidence type="ECO:0000259" key="17">
    <source>
        <dbReference type="PROSITE" id="PS50206"/>
    </source>
</evidence>
<dbReference type="Gene3D" id="1.10.150.80">
    <property type="entry name" value="HRDC domain"/>
    <property type="match status" value="1"/>
</dbReference>
<dbReference type="SMART" id="SM00956">
    <property type="entry name" value="RQC"/>
    <property type="match status" value="1"/>
</dbReference>
<dbReference type="NCBIfam" id="TIGR00614">
    <property type="entry name" value="recQ_fam"/>
    <property type="match status" value="1"/>
</dbReference>
<evidence type="ECO:0000256" key="6">
    <source>
        <dbReference type="ARBA" id="ARBA00022763"/>
    </source>
</evidence>
<evidence type="ECO:0000313" key="22">
    <source>
        <dbReference type="Proteomes" id="UP001168528"/>
    </source>
</evidence>
<dbReference type="InterPro" id="IPR036388">
    <property type="entry name" value="WH-like_DNA-bd_sf"/>
</dbReference>